<evidence type="ECO:0000313" key="3">
    <source>
        <dbReference type="EMBL" id="KAF4102672.1"/>
    </source>
</evidence>
<dbReference type="InterPro" id="IPR024812">
    <property type="entry name" value="TPR_24"/>
</dbReference>
<protein>
    <recommendedName>
        <fullName evidence="5">Tetratricopeptide repeat protein 24</fullName>
    </recommendedName>
</protein>
<proteinExistence type="predicted"/>
<organism evidence="3 4">
    <name type="scientific">Onychostoma macrolepis</name>
    <dbReference type="NCBI Taxonomy" id="369639"/>
    <lineage>
        <taxon>Eukaryota</taxon>
        <taxon>Metazoa</taxon>
        <taxon>Chordata</taxon>
        <taxon>Craniata</taxon>
        <taxon>Vertebrata</taxon>
        <taxon>Euteleostomi</taxon>
        <taxon>Actinopterygii</taxon>
        <taxon>Neopterygii</taxon>
        <taxon>Teleostei</taxon>
        <taxon>Ostariophysi</taxon>
        <taxon>Cypriniformes</taxon>
        <taxon>Cyprinidae</taxon>
        <taxon>Acrossocheilinae</taxon>
        <taxon>Onychostoma</taxon>
    </lineage>
</organism>
<feature type="region of interest" description="Disordered" evidence="2">
    <location>
        <begin position="44"/>
        <end position="72"/>
    </location>
</feature>
<keyword evidence="4" id="KW-1185">Reference proteome</keyword>
<dbReference type="InterPro" id="IPR019734">
    <property type="entry name" value="TPR_rpt"/>
</dbReference>
<dbReference type="EMBL" id="JAAMOB010000016">
    <property type="protein sequence ID" value="KAF4102672.1"/>
    <property type="molecule type" value="Genomic_DNA"/>
</dbReference>
<name>A0A7J6CA20_9TELE</name>
<dbReference type="InterPro" id="IPR011990">
    <property type="entry name" value="TPR-like_helical_dom_sf"/>
</dbReference>
<reference evidence="3 4" key="1">
    <citation type="submission" date="2020-04" db="EMBL/GenBank/DDBJ databases">
        <title>Chromosome-level genome assembly of a cyprinid fish Onychostoma macrolepis by integration of Nanopore Sequencing, Bionano and Hi-C technology.</title>
        <authorList>
            <person name="Wang D."/>
        </authorList>
    </citation>
    <scope>NUCLEOTIDE SEQUENCE [LARGE SCALE GENOMIC DNA]</scope>
    <source>
        <strain evidence="3">SWU-2019</strain>
        <tissue evidence="3">Muscle</tissue>
    </source>
</reference>
<feature type="region of interest" description="Disordered" evidence="2">
    <location>
        <begin position="575"/>
        <end position="607"/>
    </location>
</feature>
<dbReference type="PROSITE" id="PS50005">
    <property type="entry name" value="TPR"/>
    <property type="match status" value="1"/>
</dbReference>
<dbReference type="Pfam" id="PF13424">
    <property type="entry name" value="TPR_12"/>
    <property type="match status" value="1"/>
</dbReference>
<dbReference type="PANTHER" id="PTHR47050">
    <property type="entry name" value="TETRATRICOPEPTIDE REPEAT PROTEIN 24"/>
    <property type="match status" value="1"/>
</dbReference>
<dbReference type="SMART" id="SM00028">
    <property type="entry name" value="TPR"/>
    <property type="match status" value="7"/>
</dbReference>
<evidence type="ECO:0008006" key="5">
    <source>
        <dbReference type="Google" id="ProtNLM"/>
    </source>
</evidence>
<gene>
    <name evidence="3" type="ORF">G5714_015555</name>
</gene>
<dbReference type="Proteomes" id="UP000579812">
    <property type="component" value="Unassembled WGS sequence"/>
</dbReference>
<evidence type="ECO:0000313" key="4">
    <source>
        <dbReference type="Proteomes" id="UP000579812"/>
    </source>
</evidence>
<sequence length="622" mass="68944">MLKVETGYRLGNVIGDVTTETGVSVVISTCSAVIYTEFMASDGSPVRDAREKQKKKKKKADRSGTDRADVEETDAQLEIQRLTAAGHAALQRGDNNAALQSFRSAFKAATKLREKRLQRSCAFNLGAAYVEAGEPQKGLDVLSRTQPGERGERIADLQFNLATAHEALGDRTQAVRHYLQAAQLYRSQGDAAVEGDTCVRLAHCHLLGKEWDEAAASFQRAAESYKLAGNASAAALALKDAGKHMLQSGRSSSDDIISVLTDSLEMSSGISDQQTLGKLLSDVALSFSQMRLFSEASECYEQALPLVSSKPHRLAVVLQNLGAVYNSLGQYQQSLRYHREAAALHGSLGSRGAQGRCFSNLGFALVELGELEEAWESYLHAQQAFRDTDDPSGQWQACEGLGGIKLQMRDPDKAATYYKDALQLLCKCQDVSGSVQERLVSELSEALQQKLLLQQRGPTSQRTVPERHRNRRQPRKHWLIQFVALHDESTTCARVTQFTQVIQRRSESVEIQKGTGQDVTASTFPLSMRTPRWSMIYPRKCTEGWWKVHFSALSHRNPPPNQRRALVWPQDWRTRSGKDPDGAISQSHPLVRSTVTPPLTQPDSNEATPLMRRLKSRFCTVM</sequence>
<accession>A0A7J6CA20</accession>
<evidence type="ECO:0000256" key="2">
    <source>
        <dbReference type="SAM" id="MobiDB-lite"/>
    </source>
</evidence>
<dbReference type="Gene3D" id="1.25.40.10">
    <property type="entry name" value="Tetratricopeptide repeat domain"/>
    <property type="match status" value="3"/>
</dbReference>
<feature type="compositionally biased region" description="Polar residues" evidence="2">
    <location>
        <begin position="584"/>
        <end position="607"/>
    </location>
</feature>
<dbReference type="SUPFAM" id="SSF48452">
    <property type="entry name" value="TPR-like"/>
    <property type="match status" value="2"/>
</dbReference>
<comment type="caution">
    <text evidence="3">The sequence shown here is derived from an EMBL/GenBank/DDBJ whole genome shotgun (WGS) entry which is preliminary data.</text>
</comment>
<dbReference type="AlphaFoldDB" id="A0A7J6CA20"/>
<keyword evidence="1" id="KW-0802">TPR repeat</keyword>
<feature type="repeat" description="TPR" evidence="1">
    <location>
        <begin position="315"/>
        <end position="348"/>
    </location>
</feature>
<dbReference type="Pfam" id="PF14938">
    <property type="entry name" value="SNAP"/>
    <property type="match status" value="1"/>
</dbReference>
<evidence type="ECO:0000256" key="1">
    <source>
        <dbReference type="PROSITE-ProRule" id="PRU00339"/>
    </source>
</evidence>
<dbReference type="PANTHER" id="PTHR47050:SF2">
    <property type="entry name" value="TETRATRICOPEPTIDE REPEAT PROTEIN 24"/>
    <property type="match status" value="1"/>
</dbReference>
<feature type="compositionally biased region" description="Basic and acidic residues" evidence="2">
    <location>
        <begin position="61"/>
        <end position="70"/>
    </location>
</feature>